<dbReference type="EMBL" id="CP009888">
    <property type="protein sequence ID" value="AIY65224.1"/>
    <property type="molecule type" value="Genomic_DNA"/>
</dbReference>
<dbReference type="KEGG" id="pseo:OM33_08660"/>
<sequence>MDLEQISQILNDIVYVRPSNNSNWSALFISSYISIAYIFAFVTSVLLAINKSESYSRFIVVRALSAKYILTGFLMMLIQLNAKTDAQIDASQHIYLAYALIDYVILRYIQRVHLLTSKYYNNIYFYAVIGLWINILIQLILWLKIGVFDFEYEFAWYNYTYSIISNLVTVSIIAIIFFDYAEMLFRHVVRKLNASAN</sequence>
<dbReference type="AlphaFoldDB" id="A0A0A7EF21"/>
<dbReference type="Proteomes" id="UP000030341">
    <property type="component" value="Chromosome 1"/>
</dbReference>
<feature type="transmembrane region" description="Helical" evidence="1">
    <location>
        <begin position="163"/>
        <end position="181"/>
    </location>
</feature>
<reference evidence="2 3" key="1">
    <citation type="submission" date="2014-11" db="EMBL/GenBank/DDBJ databases">
        <title>Complete Genome Sequence of Pseudoalteromonas sp. Strain OCN003 Isolated from Kaneohe Bay, Oahu, Hawaii.</title>
        <authorList>
            <person name="Beurmann S."/>
            <person name="Videau P."/>
            <person name="Ushijima B."/>
            <person name="Smith A.M."/>
            <person name="Aeby G.S."/>
            <person name="Callahan S.M."/>
            <person name="Belcaid M."/>
        </authorList>
    </citation>
    <scope>NUCLEOTIDE SEQUENCE [LARGE SCALE GENOMIC DNA]</scope>
    <source>
        <strain evidence="2 3">OCN003</strain>
    </source>
</reference>
<keyword evidence="1" id="KW-0812">Transmembrane</keyword>
<dbReference type="HOGENOM" id="CLU_1383124_0_0_6"/>
<keyword evidence="3" id="KW-1185">Reference proteome</keyword>
<feature type="transmembrane region" description="Helical" evidence="1">
    <location>
        <begin position="92"/>
        <end position="109"/>
    </location>
</feature>
<evidence type="ECO:0000313" key="3">
    <source>
        <dbReference type="Proteomes" id="UP000030341"/>
    </source>
</evidence>
<dbReference type="RefSeq" id="WP_038640910.1">
    <property type="nucleotide sequence ID" value="NZ_CP009888.1"/>
</dbReference>
<gene>
    <name evidence="2" type="ORF">OM33_08660</name>
</gene>
<name>A0A0A7EF21_9GAMM</name>
<feature type="transmembrane region" description="Helical" evidence="1">
    <location>
        <begin position="59"/>
        <end position="80"/>
    </location>
</feature>
<protein>
    <submittedName>
        <fullName evidence="2">Uncharacterized protein</fullName>
    </submittedName>
</protein>
<feature type="transmembrane region" description="Helical" evidence="1">
    <location>
        <begin position="121"/>
        <end position="143"/>
    </location>
</feature>
<evidence type="ECO:0000313" key="2">
    <source>
        <dbReference type="EMBL" id="AIY65224.1"/>
    </source>
</evidence>
<feature type="transmembrane region" description="Helical" evidence="1">
    <location>
        <begin position="24"/>
        <end position="47"/>
    </location>
</feature>
<keyword evidence="1" id="KW-1133">Transmembrane helix</keyword>
<evidence type="ECO:0000256" key="1">
    <source>
        <dbReference type="SAM" id="Phobius"/>
    </source>
</evidence>
<accession>A0A0A7EF21</accession>
<proteinExistence type="predicted"/>
<keyword evidence="1" id="KW-0472">Membrane</keyword>
<organism evidence="2 3">
    <name type="scientific">Pseudoalteromonas piratica</name>
    <dbReference type="NCBI Taxonomy" id="1348114"/>
    <lineage>
        <taxon>Bacteria</taxon>
        <taxon>Pseudomonadati</taxon>
        <taxon>Pseudomonadota</taxon>
        <taxon>Gammaproteobacteria</taxon>
        <taxon>Alteromonadales</taxon>
        <taxon>Pseudoalteromonadaceae</taxon>
        <taxon>Pseudoalteromonas</taxon>
    </lineage>
</organism>